<dbReference type="PANTHER" id="PTHR24221:SF203">
    <property type="entry name" value="ATP-BINDING_PERMEASE FUSION ABC TRANSPORTER-RELATED"/>
    <property type="match status" value="1"/>
</dbReference>
<evidence type="ECO:0000313" key="1">
    <source>
        <dbReference type="EMBL" id="KKK67461.1"/>
    </source>
</evidence>
<dbReference type="AlphaFoldDB" id="A0A0F9A5L9"/>
<dbReference type="PANTHER" id="PTHR24221">
    <property type="entry name" value="ATP-BINDING CASSETTE SUB-FAMILY B"/>
    <property type="match status" value="1"/>
</dbReference>
<proteinExistence type="predicted"/>
<dbReference type="Gene3D" id="3.40.50.300">
    <property type="entry name" value="P-loop containing nucleotide triphosphate hydrolases"/>
    <property type="match status" value="1"/>
</dbReference>
<feature type="non-terminal residue" evidence="1">
    <location>
        <position position="1"/>
    </location>
</feature>
<comment type="caution">
    <text evidence="1">The sequence shown here is derived from an EMBL/GenBank/DDBJ whole genome shotgun (WGS) entry which is preliminary data.</text>
</comment>
<protein>
    <submittedName>
        <fullName evidence="1">Uncharacterized protein</fullName>
    </submittedName>
</protein>
<organism evidence="1">
    <name type="scientific">marine sediment metagenome</name>
    <dbReference type="NCBI Taxonomy" id="412755"/>
    <lineage>
        <taxon>unclassified sequences</taxon>
        <taxon>metagenomes</taxon>
        <taxon>ecological metagenomes</taxon>
    </lineage>
</organism>
<dbReference type="InterPro" id="IPR027417">
    <property type="entry name" value="P-loop_NTPase"/>
</dbReference>
<dbReference type="SUPFAM" id="SSF52540">
    <property type="entry name" value="P-loop containing nucleoside triphosphate hydrolases"/>
    <property type="match status" value="1"/>
</dbReference>
<reference evidence="1" key="1">
    <citation type="journal article" date="2015" name="Nature">
        <title>Complex archaea that bridge the gap between prokaryotes and eukaryotes.</title>
        <authorList>
            <person name="Spang A."/>
            <person name="Saw J.H."/>
            <person name="Jorgensen S.L."/>
            <person name="Zaremba-Niedzwiedzka K."/>
            <person name="Martijn J."/>
            <person name="Lind A.E."/>
            <person name="van Eijk R."/>
            <person name="Schleper C."/>
            <person name="Guy L."/>
            <person name="Ettema T.J."/>
        </authorList>
    </citation>
    <scope>NUCLEOTIDE SEQUENCE</scope>
</reference>
<sequence length="374" mass="41930">FAGDPLAGQVDPAPKEPAGEKEIQIAAVMSAAELAAGRDKLLAFARRKILVDDYRMDPAWMLAVMNKYGPMDWRHVNAHAIYWATLGLHRATGAELAELRPGVAQATASQIRTEDVNLQEITRLNTERTILGALKSLARTGQLVIQRRPDEHRRPGTYATLLNWAPDWRFIDSTHQEYVASGTALTNDPEQLGSEANTLRDGHANYLEDVVLQLFFARREDLAKHYLKVIRTRLKPPTDLHKTDTPLSVFVREKVASLGSTPKDLARTYWTGGLRAAYLALAHGDGKAFGQYRRFAWRSYLVYVADVAHAERLRPPPFPRIEANFLVNLLLRFHDLEGGRILIDGQDITGVTQKSLRTQIAMVTQDTSLLHRSV</sequence>
<accession>A0A0F9A5L9</accession>
<dbReference type="InterPro" id="IPR039421">
    <property type="entry name" value="Type_1_exporter"/>
</dbReference>
<gene>
    <name evidence="1" type="ORF">LCGC14_2953840</name>
</gene>
<dbReference type="GO" id="GO:0034040">
    <property type="term" value="F:ATPase-coupled lipid transmembrane transporter activity"/>
    <property type="evidence" value="ECO:0007669"/>
    <property type="project" value="TreeGrafter"/>
</dbReference>
<dbReference type="EMBL" id="LAZR01059599">
    <property type="protein sequence ID" value="KKK67461.1"/>
    <property type="molecule type" value="Genomic_DNA"/>
</dbReference>
<feature type="non-terminal residue" evidence="1">
    <location>
        <position position="374"/>
    </location>
</feature>
<name>A0A0F9A5L9_9ZZZZ</name>